<dbReference type="PANTHER" id="PTHR30175:SF1">
    <property type="entry name" value="PTS SYSTEM ARBUTIN-, CELLOBIOSE-, AND SALICIN-SPECIFIC EIIBC COMPONENT-RELATED"/>
    <property type="match status" value="1"/>
</dbReference>
<feature type="transmembrane region" description="Helical" evidence="12">
    <location>
        <begin position="157"/>
        <end position="178"/>
    </location>
</feature>
<dbReference type="InterPro" id="IPR001127">
    <property type="entry name" value="PTS_EIIA_1_perm"/>
</dbReference>
<dbReference type="SUPFAM" id="SSF51261">
    <property type="entry name" value="Duplicated hybrid motif"/>
    <property type="match status" value="1"/>
</dbReference>
<feature type="transmembrane region" description="Helical" evidence="12">
    <location>
        <begin position="125"/>
        <end position="145"/>
    </location>
</feature>
<evidence type="ECO:0000256" key="6">
    <source>
        <dbReference type="ARBA" id="ARBA00022683"/>
    </source>
</evidence>
<feature type="domain" description="PTS EIIB type-1" evidence="14">
    <location>
        <begin position="6"/>
        <end position="89"/>
    </location>
</feature>
<feature type="transmembrane region" description="Helical" evidence="12">
    <location>
        <begin position="244"/>
        <end position="261"/>
    </location>
</feature>
<accession>A0A1L7D6T9</accession>
<protein>
    <submittedName>
        <fullName evidence="16">PTS mannose transporter subunit IIABC</fullName>
    </submittedName>
</protein>
<dbReference type="PROSITE" id="PS01035">
    <property type="entry name" value="PTS_EIIB_TYPE_1_CYS"/>
    <property type="match status" value="1"/>
</dbReference>
<dbReference type="PROSITE" id="PS51103">
    <property type="entry name" value="PTS_EIIC_TYPE_1"/>
    <property type="match status" value="1"/>
</dbReference>
<evidence type="ECO:0000256" key="7">
    <source>
        <dbReference type="ARBA" id="ARBA00022692"/>
    </source>
</evidence>
<dbReference type="STRING" id="161895.CPHO_06535"/>
<dbReference type="InterPro" id="IPR003352">
    <property type="entry name" value="PTS_EIIC"/>
</dbReference>
<evidence type="ECO:0000256" key="3">
    <source>
        <dbReference type="ARBA" id="ARBA00022475"/>
    </source>
</evidence>
<keyword evidence="2" id="KW-0813">Transport</keyword>
<keyword evidence="5" id="KW-0808">Transferase</keyword>
<evidence type="ECO:0000313" key="17">
    <source>
        <dbReference type="Proteomes" id="UP000185491"/>
    </source>
</evidence>
<evidence type="ECO:0000256" key="1">
    <source>
        <dbReference type="ARBA" id="ARBA00004651"/>
    </source>
</evidence>
<evidence type="ECO:0000259" key="13">
    <source>
        <dbReference type="PROSITE" id="PS51093"/>
    </source>
</evidence>
<evidence type="ECO:0000256" key="10">
    <source>
        <dbReference type="ARBA" id="ARBA00023136"/>
    </source>
</evidence>
<proteinExistence type="predicted"/>
<dbReference type="EMBL" id="CP009249">
    <property type="protein sequence ID" value="APT93713.1"/>
    <property type="molecule type" value="Genomic_DNA"/>
</dbReference>
<dbReference type="PROSITE" id="PS00371">
    <property type="entry name" value="PTS_EIIA_TYPE_1_HIS"/>
    <property type="match status" value="1"/>
</dbReference>
<dbReference type="InterPro" id="IPR036878">
    <property type="entry name" value="Glu_permease_IIB"/>
</dbReference>
<dbReference type="Pfam" id="PF02378">
    <property type="entry name" value="PTS_EIIC"/>
    <property type="match status" value="1"/>
</dbReference>
<dbReference type="Pfam" id="PF00367">
    <property type="entry name" value="PTS_EIIB"/>
    <property type="match status" value="1"/>
</dbReference>
<feature type="domain" description="PTS EIIC type-1" evidence="15">
    <location>
        <begin position="116"/>
        <end position="492"/>
    </location>
</feature>
<feature type="transmembrane region" description="Helical" evidence="12">
    <location>
        <begin position="357"/>
        <end position="375"/>
    </location>
</feature>
<comment type="subcellular location">
    <subcellularLocation>
        <location evidence="1">Cell membrane</location>
        <topology evidence="1">Multi-pass membrane protein</topology>
    </subcellularLocation>
</comment>
<feature type="active site" description="Phosphocysteine intermediate; for EIIB activity" evidence="11">
    <location>
        <position position="28"/>
    </location>
</feature>
<dbReference type="PANTHER" id="PTHR30175">
    <property type="entry name" value="PHOSPHOTRANSFERASE SYSTEM TRANSPORT PROTEIN"/>
    <property type="match status" value="1"/>
</dbReference>
<feature type="transmembrane region" description="Helical" evidence="12">
    <location>
        <begin position="273"/>
        <end position="295"/>
    </location>
</feature>
<evidence type="ECO:0000256" key="8">
    <source>
        <dbReference type="ARBA" id="ARBA00022777"/>
    </source>
</evidence>
<dbReference type="PROSITE" id="PS51093">
    <property type="entry name" value="PTS_EIIA_TYPE_1"/>
    <property type="match status" value="1"/>
</dbReference>
<dbReference type="CDD" id="cd00212">
    <property type="entry name" value="PTS_IIB_glc"/>
    <property type="match status" value="1"/>
</dbReference>
<evidence type="ECO:0000259" key="15">
    <source>
        <dbReference type="PROSITE" id="PS51103"/>
    </source>
</evidence>
<evidence type="ECO:0000256" key="12">
    <source>
        <dbReference type="SAM" id="Phobius"/>
    </source>
</evidence>
<keyword evidence="4" id="KW-0762">Sugar transport</keyword>
<feature type="domain" description="PTS EIIA type-1" evidence="13">
    <location>
        <begin position="572"/>
        <end position="676"/>
    </location>
</feature>
<feature type="transmembrane region" description="Helical" evidence="12">
    <location>
        <begin position="315"/>
        <end position="336"/>
    </location>
</feature>
<dbReference type="InterPro" id="IPR018113">
    <property type="entry name" value="PTrfase_EIIB_Cys"/>
</dbReference>
<evidence type="ECO:0000313" key="16">
    <source>
        <dbReference type="EMBL" id="APT93713.1"/>
    </source>
</evidence>
<dbReference type="Proteomes" id="UP000185491">
    <property type="component" value="Chromosome"/>
</dbReference>
<keyword evidence="7 12" id="KW-0812">Transmembrane</keyword>
<dbReference type="Gene3D" id="2.70.70.10">
    <property type="entry name" value="Glucose Permease (Domain IIA)"/>
    <property type="match status" value="1"/>
</dbReference>
<feature type="transmembrane region" description="Helical" evidence="12">
    <location>
        <begin position="413"/>
        <end position="433"/>
    </location>
</feature>
<dbReference type="SUPFAM" id="SSF55604">
    <property type="entry name" value="Glucose permease domain IIB"/>
    <property type="match status" value="1"/>
</dbReference>
<name>A0A1L7D6T9_9CORY</name>
<dbReference type="InterPro" id="IPR001996">
    <property type="entry name" value="PTS_IIB_1"/>
</dbReference>
<dbReference type="InterPro" id="IPR050558">
    <property type="entry name" value="PTS_Sugar-Specific_Components"/>
</dbReference>
<evidence type="ECO:0000256" key="2">
    <source>
        <dbReference type="ARBA" id="ARBA00022448"/>
    </source>
</evidence>
<dbReference type="RefSeq" id="WP_075736562.1">
    <property type="nucleotide sequence ID" value="NZ_CP009249.1"/>
</dbReference>
<keyword evidence="9 12" id="KW-1133">Transmembrane helix</keyword>
<keyword evidence="10 12" id="KW-0472">Membrane</keyword>
<dbReference type="GO" id="GO:0005886">
    <property type="term" value="C:plasma membrane"/>
    <property type="evidence" value="ECO:0007669"/>
    <property type="project" value="UniProtKB-SubCell"/>
</dbReference>
<dbReference type="GO" id="GO:0015771">
    <property type="term" value="P:trehalose transport"/>
    <property type="evidence" value="ECO:0007669"/>
    <property type="project" value="TreeGrafter"/>
</dbReference>
<evidence type="ECO:0000256" key="11">
    <source>
        <dbReference type="PROSITE-ProRule" id="PRU00421"/>
    </source>
</evidence>
<keyword evidence="8" id="KW-0418">Kinase</keyword>
<dbReference type="GO" id="GO:0090589">
    <property type="term" value="F:protein-phosphocysteine-trehalose phosphotransferase system transporter activity"/>
    <property type="evidence" value="ECO:0007669"/>
    <property type="project" value="TreeGrafter"/>
</dbReference>
<gene>
    <name evidence="16" type="ORF">CPHO_06535</name>
</gene>
<keyword evidence="6" id="KW-0598">Phosphotransferase system</keyword>
<evidence type="ECO:0000256" key="4">
    <source>
        <dbReference type="ARBA" id="ARBA00022597"/>
    </source>
</evidence>
<dbReference type="Pfam" id="PF00358">
    <property type="entry name" value="PTS_EIIA_1"/>
    <property type="match status" value="1"/>
</dbReference>
<keyword evidence="3" id="KW-1003">Cell membrane</keyword>
<organism evidence="16 17">
    <name type="scientific">Corynebacterium phocae</name>
    <dbReference type="NCBI Taxonomy" id="161895"/>
    <lineage>
        <taxon>Bacteria</taxon>
        <taxon>Bacillati</taxon>
        <taxon>Actinomycetota</taxon>
        <taxon>Actinomycetes</taxon>
        <taxon>Mycobacteriales</taxon>
        <taxon>Corynebacteriaceae</taxon>
        <taxon>Corynebacterium</taxon>
    </lineage>
</organism>
<dbReference type="GO" id="GO:0008982">
    <property type="term" value="F:protein-N(PI)-phosphohistidine-sugar phosphotransferase activity"/>
    <property type="evidence" value="ECO:0007669"/>
    <property type="project" value="InterPro"/>
</dbReference>
<dbReference type="Gene3D" id="3.30.1360.60">
    <property type="entry name" value="Glucose permease domain IIB"/>
    <property type="match status" value="1"/>
</dbReference>
<dbReference type="PROSITE" id="PS51098">
    <property type="entry name" value="PTS_EIIB_TYPE_1"/>
    <property type="match status" value="1"/>
</dbReference>
<dbReference type="InterPro" id="IPR013013">
    <property type="entry name" value="PTS_EIIC_1"/>
</dbReference>
<dbReference type="GO" id="GO:0009401">
    <property type="term" value="P:phosphoenolpyruvate-dependent sugar phosphotransferase system"/>
    <property type="evidence" value="ECO:0007669"/>
    <property type="project" value="UniProtKB-KW"/>
</dbReference>
<dbReference type="OrthoDB" id="9797715at2"/>
<dbReference type="AlphaFoldDB" id="A0A1L7D6T9"/>
<reference evidence="16 17" key="1">
    <citation type="submission" date="2014-08" db="EMBL/GenBank/DDBJ databases">
        <title>Complete genome sequence of Corynebacterium phocae M408/89/1(T)(=DSM 44612(T)), isolated from the common seal (Phoca vitulina).</title>
        <authorList>
            <person name="Ruckert C."/>
            <person name="Albersmeier A."/>
            <person name="Winkler A."/>
            <person name="Kalinowski J."/>
        </authorList>
    </citation>
    <scope>NUCLEOTIDE SEQUENCE [LARGE SCALE GENOMIC DNA]</scope>
    <source>
        <strain evidence="16 17">M408/89/1</strain>
    </source>
</reference>
<dbReference type="NCBIfam" id="TIGR00830">
    <property type="entry name" value="PTBA"/>
    <property type="match status" value="1"/>
</dbReference>
<feature type="transmembrane region" description="Helical" evidence="12">
    <location>
        <begin position="453"/>
        <end position="477"/>
    </location>
</feature>
<evidence type="ECO:0000256" key="9">
    <source>
        <dbReference type="ARBA" id="ARBA00022989"/>
    </source>
</evidence>
<sequence length="702" mass="73370">MSTTSRQTAQDILDAVGGPSNVNSFTHCATRLRFDLNDASIVNKEALDSHPGVMGAVPQGARNYQVIIGGNVSSVYDDIRSLPAMKGNGEPSNDDVKAAARAKSKGKIPGMDVFFEYLSDSFRPILGVLLGASLIIAFTAVLDALKLVDFRADDKAAGWVFVDAMWNAVFYFLPIMVAYNAGKKLRIDPWVPAVVMGALMTPAFTGLKDNAATTCITNATLGTEVCSVPIFGLDMTLPSYGGNVFVPLMMTAVAALIYKALQKVIPTSVHMVFVPFLTLLVVIPLTAFVIGPLGIWLGTGIGAGLAWMNSNAPFVFAIAIPMLFPFLVPLGLHWPLNALMLINIQTLGYDFIQGPMGAWNFACFGATAGVLFLSIRDKDLEMRQTSASALAAGLFGGISEPSLYGIHLRFKRVYPRMLVGCFAGGLTVAILGIPTDGVKTSAFAFTSLLTISVFSPMLTYAIAIAVAFFTSMILIVVTDYRTPEEREESRARIAAANAAANGDTAITTAPAAPEVSDNAPLAPVAGASSGATAAGATAAGGATALAERPVSTTVEVVTPVEGRVVALSDVDDAAFASETLGKGVGVVPANGTVVSPVSGVIASAMKSGHAYGIKTDDGVEILVHIGIDTVKMKGEGFTPKVAKRDRVEAGQVLAEFDLDAVRAAGYDNTVICTVTNTKKLDSVNPAAPGEVRLGDSVISVRT</sequence>
<dbReference type="GO" id="GO:0016301">
    <property type="term" value="F:kinase activity"/>
    <property type="evidence" value="ECO:0007669"/>
    <property type="project" value="UniProtKB-KW"/>
</dbReference>
<evidence type="ECO:0000256" key="5">
    <source>
        <dbReference type="ARBA" id="ARBA00022679"/>
    </source>
</evidence>
<dbReference type="KEGG" id="cpho:CPHO_06535"/>
<keyword evidence="17" id="KW-1185">Reference proteome</keyword>
<evidence type="ECO:0000259" key="14">
    <source>
        <dbReference type="PROSITE" id="PS51098"/>
    </source>
</evidence>
<dbReference type="InterPro" id="IPR011055">
    <property type="entry name" value="Dup_hybrid_motif"/>
</dbReference>
<dbReference type="FunFam" id="2.70.70.10:FF:000001">
    <property type="entry name" value="PTS system glucose-specific IIA component"/>
    <property type="match status" value="1"/>
</dbReference>